<comment type="similarity">
    <text evidence="2">Belongs to the membrane fusion protein (MFP) (TC 8.A.1) family.</text>
</comment>
<evidence type="ECO:0000256" key="5">
    <source>
        <dbReference type="ARBA" id="ARBA00023136"/>
    </source>
</evidence>
<evidence type="ECO:0000313" key="7">
    <source>
        <dbReference type="Proteomes" id="UP001500034"/>
    </source>
</evidence>
<dbReference type="SUPFAM" id="SSF51230">
    <property type="entry name" value="Single hybrid motif"/>
    <property type="match status" value="1"/>
</dbReference>
<proteinExistence type="inferred from homology"/>
<dbReference type="EMBL" id="BAABCQ010000055">
    <property type="protein sequence ID" value="GAA3980597.1"/>
    <property type="molecule type" value="Genomic_DNA"/>
</dbReference>
<comment type="subcellular location">
    <subcellularLocation>
        <location evidence="1">Membrane</location>
        <topology evidence="1">Single-pass membrane protein</topology>
    </subcellularLocation>
</comment>
<comment type="caution">
    <text evidence="6">The sequence shown here is derived from an EMBL/GenBank/DDBJ whole genome shotgun (WGS) entry which is preliminary data.</text>
</comment>
<dbReference type="PANTHER" id="PTHR30386">
    <property type="entry name" value="MEMBRANE FUSION SUBUNIT OF EMRAB-TOLC MULTIDRUG EFFLUX PUMP"/>
    <property type="match status" value="1"/>
</dbReference>
<evidence type="ECO:0000256" key="2">
    <source>
        <dbReference type="ARBA" id="ARBA00009477"/>
    </source>
</evidence>
<accession>A0ABP7QDA5</accession>
<dbReference type="Gene3D" id="2.40.50.100">
    <property type="match status" value="1"/>
</dbReference>
<evidence type="ECO:0000256" key="4">
    <source>
        <dbReference type="ARBA" id="ARBA00022989"/>
    </source>
</evidence>
<keyword evidence="7" id="KW-1185">Reference proteome</keyword>
<evidence type="ECO:0000313" key="6">
    <source>
        <dbReference type="EMBL" id="GAA3980597.1"/>
    </source>
</evidence>
<dbReference type="InterPro" id="IPR050739">
    <property type="entry name" value="MFP"/>
</dbReference>
<name>A0ABP7QDA5_9ACTN</name>
<dbReference type="Proteomes" id="UP001500034">
    <property type="component" value="Unassembled WGS sequence"/>
</dbReference>
<dbReference type="PANTHER" id="PTHR30386:SF26">
    <property type="entry name" value="TRANSPORT PROTEIN COMB"/>
    <property type="match status" value="1"/>
</dbReference>
<keyword evidence="3" id="KW-0812">Transmembrane</keyword>
<reference evidence="7" key="1">
    <citation type="journal article" date="2019" name="Int. J. Syst. Evol. Microbiol.">
        <title>The Global Catalogue of Microorganisms (GCM) 10K type strain sequencing project: providing services to taxonomists for standard genome sequencing and annotation.</title>
        <authorList>
            <consortium name="The Broad Institute Genomics Platform"/>
            <consortium name="The Broad Institute Genome Sequencing Center for Infectious Disease"/>
            <person name="Wu L."/>
            <person name="Ma J."/>
        </authorList>
    </citation>
    <scope>NUCLEOTIDE SEQUENCE [LARGE SCALE GENOMIC DNA]</scope>
    <source>
        <strain evidence="7">JCM 17027</strain>
    </source>
</reference>
<evidence type="ECO:0000256" key="1">
    <source>
        <dbReference type="ARBA" id="ARBA00004167"/>
    </source>
</evidence>
<protein>
    <submittedName>
        <fullName evidence="6">HlyD family efflux transporter periplasmic adaptor subunit</fullName>
    </submittedName>
</protein>
<gene>
    <name evidence="6" type="ORF">GCM10022384_32360</name>
</gene>
<sequence length="286" mass="30177">MPRSVFRGFAGKPWDTSDVQFRQQALAKLQSPEELDLPVRFARPQGWLVLSVTVVAMAAASVWAVSGSVTSTVAAPAILTHGQGSYLLQSPVSGQVTAVLARQGERLAADSPVLKVRTAEGETVVRTVDAGRVTALAATVGQIIGTGANVASVEKVAHADAPLYATVYVPAENAAAIPAHASVDLTVQSVPTQEYGVLHGEVRSVDRSVQSARTISAFLGDSQLGEQFTKEGRPVAVTVRLDTSKSTRSGYEWSSADGPPFELTSMTMAEGSIRLADQRPVDWLLP</sequence>
<keyword evidence="5" id="KW-0472">Membrane</keyword>
<organism evidence="6 7">
    <name type="scientific">Streptomyces marokkonensis</name>
    <dbReference type="NCBI Taxonomy" id="324855"/>
    <lineage>
        <taxon>Bacteria</taxon>
        <taxon>Bacillati</taxon>
        <taxon>Actinomycetota</taxon>
        <taxon>Actinomycetes</taxon>
        <taxon>Kitasatosporales</taxon>
        <taxon>Streptomycetaceae</taxon>
        <taxon>Streptomyces</taxon>
    </lineage>
</organism>
<evidence type="ECO:0000256" key="3">
    <source>
        <dbReference type="ARBA" id="ARBA00022692"/>
    </source>
</evidence>
<dbReference type="InterPro" id="IPR011053">
    <property type="entry name" value="Single_hybrid_motif"/>
</dbReference>
<keyword evidence="4" id="KW-1133">Transmembrane helix</keyword>